<gene>
    <name evidence="1" type="ORF">SAMN05421686_104332</name>
</gene>
<dbReference type="AlphaFoldDB" id="A0A1N7M007"/>
<keyword evidence="2" id="KW-1185">Reference proteome</keyword>
<evidence type="ECO:0000313" key="2">
    <source>
        <dbReference type="Proteomes" id="UP000185639"/>
    </source>
</evidence>
<sequence length="90" mass="9718">MKRQTMINRLDQLDEQLTLRTKAIGVLAKDSHETLKKVPPVWLIGTGVAAGALVGFLGPTRISALSIQGSRLIPFTRDAFALGQQFGTGE</sequence>
<organism evidence="1 2">
    <name type="scientific">Thalassolituus maritimus</name>
    <dbReference type="NCBI Taxonomy" id="484498"/>
    <lineage>
        <taxon>Bacteria</taxon>
        <taxon>Pseudomonadati</taxon>
        <taxon>Pseudomonadota</taxon>
        <taxon>Gammaproteobacteria</taxon>
        <taxon>Oceanospirillales</taxon>
        <taxon>Oceanospirillaceae</taxon>
        <taxon>Thalassolituus</taxon>
    </lineage>
</organism>
<proteinExistence type="predicted"/>
<dbReference type="OrthoDB" id="7031345at2"/>
<name>A0A1N7M007_9GAMM</name>
<reference evidence="2" key="1">
    <citation type="submission" date="2017-01" db="EMBL/GenBank/DDBJ databases">
        <authorList>
            <person name="Varghese N."/>
            <person name="Submissions S."/>
        </authorList>
    </citation>
    <scope>NUCLEOTIDE SEQUENCE [LARGE SCALE GENOMIC DNA]</scope>
    <source>
        <strain evidence="2">DSM 24913</strain>
    </source>
</reference>
<evidence type="ECO:0000313" key="1">
    <source>
        <dbReference type="EMBL" id="SIS79359.1"/>
    </source>
</evidence>
<dbReference type="STRING" id="484498.SAMN05421686_104332"/>
<protein>
    <submittedName>
        <fullName evidence="1">Uncharacterized protein</fullName>
    </submittedName>
</protein>
<dbReference type="EMBL" id="FTOH01000004">
    <property type="protein sequence ID" value="SIS79359.1"/>
    <property type="molecule type" value="Genomic_DNA"/>
</dbReference>
<accession>A0A1N7M007</accession>
<dbReference type="Proteomes" id="UP000185639">
    <property type="component" value="Unassembled WGS sequence"/>
</dbReference>
<dbReference type="RefSeq" id="WP_139325797.1">
    <property type="nucleotide sequence ID" value="NZ_FTOH01000004.1"/>
</dbReference>